<dbReference type="InterPro" id="IPR004101">
    <property type="entry name" value="Mur_ligase_C"/>
</dbReference>
<keyword evidence="10 14" id="KW-0573">Peptidoglycan synthesis</keyword>
<keyword evidence="8 14" id="KW-0067">ATP-binding</keyword>
<dbReference type="InterPro" id="IPR050061">
    <property type="entry name" value="MurCDEF_pg_biosynth"/>
</dbReference>
<comment type="catalytic activity">
    <reaction evidence="13 14">
        <text>UDP-N-acetyl-alpha-D-muramate + L-alanine + ATP = UDP-N-acetyl-alpha-D-muramoyl-L-alanine + ADP + phosphate + H(+)</text>
        <dbReference type="Rhea" id="RHEA:23372"/>
        <dbReference type="ChEBI" id="CHEBI:15378"/>
        <dbReference type="ChEBI" id="CHEBI:30616"/>
        <dbReference type="ChEBI" id="CHEBI:43474"/>
        <dbReference type="ChEBI" id="CHEBI:57972"/>
        <dbReference type="ChEBI" id="CHEBI:70757"/>
        <dbReference type="ChEBI" id="CHEBI:83898"/>
        <dbReference type="ChEBI" id="CHEBI:456216"/>
        <dbReference type="EC" id="6.3.2.8"/>
    </reaction>
</comment>
<feature type="domain" description="Mur ligase C-terminal" evidence="16">
    <location>
        <begin position="311"/>
        <end position="440"/>
    </location>
</feature>
<keyword evidence="12 14" id="KW-0961">Cell wall biogenesis/degradation</keyword>
<dbReference type="InterPro" id="IPR036615">
    <property type="entry name" value="Mur_ligase_C_dom_sf"/>
</dbReference>
<dbReference type="Gene3D" id="3.40.50.720">
    <property type="entry name" value="NAD(P)-binding Rossmann-like Domain"/>
    <property type="match status" value="1"/>
</dbReference>
<feature type="domain" description="Mur ligase central" evidence="17">
    <location>
        <begin position="110"/>
        <end position="288"/>
    </location>
</feature>
<evidence type="ECO:0000256" key="6">
    <source>
        <dbReference type="ARBA" id="ARBA00022618"/>
    </source>
</evidence>
<evidence type="ECO:0000256" key="13">
    <source>
        <dbReference type="ARBA" id="ARBA00047833"/>
    </source>
</evidence>
<evidence type="ECO:0000256" key="4">
    <source>
        <dbReference type="ARBA" id="ARBA00022490"/>
    </source>
</evidence>
<keyword evidence="9 14" id="KW-0133">Cell shape</keyword>
<sequence length="461" mass="50994">MIGNFRHIHFIGIGGSGMSAIAKILLEMGYEVSGSDIKYSEILNKLQNQGAKVFIGHDSQNVKGADLVVVSSAIPQNNPEYMEAQKQNITILHRADLLSLLMSQKKGIAISGAHGKTTTTSMISLILEKNGYQPTVLIGGELNDIGGNAILGKGEFLVAEADESDGSFLKLRPYVAVVTNIENDHLDYYKNMENMKKAFIRFIENVKEEGFAFLCVDNDNVRDILAGLKKKIFTYGMKYNADYMPKDIVLKGISSIFGVYYRGKFLGDIELNVPGIHNVYNATAAVGVGHQLGINIKDISSALKIFKGAQRRFQSIGEVNGIKIFDDYAHHPTEIKVVLKTARLLNPRRIYAVFQPHRYTRTKLLADEFGTAFFDADEVVVTKLYSAGEEPIPKVSSHLIVDALKKNNVNVKYIEEKEDVINFLINKLVPGDLVITIGAGDINKISYELLKSLKFAVRDVG</sequence>
<keyword evidence="11 14" id="KW-0131">Cell cycle</keyword>
<name>A0A162MM29_9FIRM</name>
<dbReference type="GO" id="GO:0005524">
    <property type="term" value="F:ATP binding"/>
    <property type="evidence" value="ECO:0007669"/>
    <property type="project" value="UniProtKB-UniRule"/>
</dbReference>
<dbReference type="UniPathway" id="UPA00219"/>
<dbReference type="GO" id="GO:0071555">
    <property type="term" value="P:cell wall organization"/>
    <property type="evidence" value="ECO:0007669"/>
    <property type="project" value="UniProtKB-KW"/>
</dbReference>
<dbReference type="HAMAP" id="MF_00046">
    <property type="entry name" value="MurC"/>
    <property type="match status" value="1"/>
</dbReference>
<dbReference type="NCBIfam" id="TIGR01082">
    <property type="entry name" value="murC"/>
    <property type="match status" value="1"/>
</dbReference>
<comment type="subcellular location">
    <subcellularLocation>
        <location evidence="1 14">Cytoplasm</location>
    </subcellularLocation>
</comment>
<evidence type="ECO:0000256" key="14">
    <source>
        <dbReference type="HAMAP-Rule" id="MF_00046"/>
    </source>
</evidence>
<evidence type="ECO:0000259" key="17">
    <source>
        <dbReference type="Pfam" id="PF08245"/>
    </source>
</evidence>
<keyword evidence="4 14" id="KW-0963">Cytoplasm</keyword>
<dbReference type="Pfam" id="PF02875">
    <property type="entry name" value="Mur_ligase_C"/>
    <property type="match status" value="1"/>
</dbReference>
<dbReference type="STRING" id="520767.ATZ99_09260"/>
<evidence type="ECO:0000256" key="5">
    <source>
        <dbReference type="ARBA" id="ARBA00022598"/>
    </source>
</evidence>
<dbReference type="InterPro" id="IPR000713">
    <property type="entry name" value="Mur_ligase_N"/>
</dbReference>
<organism evidence="18 19">
    <name type="scientific">Thermovenabulum gondwanense</name>
    <dbReference type="NCBI Taxonomy" id="520767"/>
    <lineage>
        <taxon>Bacteria</taxon>
        <taxon>Bacillati</taxon>
        <taxon>Bacillota</taxon>
        <taxon>Clostridia</taxon>
        <taxon>Thermosediminibacterales</taxon>
        <taxon>Thermosediminibacteraceae</taxon>
        <taxon>Thermovenabulum</taxon>
    </lineage>
</organism>
<dbReference type="AlphaFoldDB" id="A0A162MM29"/>
<evidence type="ECO:0000256" key="9">
    <source>
        <dbReference type="ARBA" id="ARBA00022960"/>
    </source>
</evidence>
<keyword evidence="5 14" id="KW-0436">Ligase</keyword>
<comment type="similarity">
    <text evidence="14">Belongs to the MurCDEF family.</text>
</comment>
<evidence type="ECO:0000256" key="7">
    <source>
        <dbReference type="ARBA" id="ARBA00022741"/>
    </source>
</evidence>
<evidence type="ECO:0000256" key="10">
    <source>
        <dbReference type="ARBA" id="ARBA00022984"/>
    </source>
</evidence>
<keyword evidence="19" id="KW-1185">Reference proteome</keyword>
<dbReference type="PANTHER" id="PTHR43445">
    <property type="entry name" value="UDP-N-ACETYLMURAMATE--L-ALANINE LIGASE-RELATED"/>
    <property type="match status" value="1"/>
</dbReference>
<evidence type="ECO:0000256" key="8">
    <source>
        <dbReference type="ARBA" id="ARBA00022840"/>
    </source>
</evidence>
<reference evidence="18 19" key="1">
    <citation type="submission" date="2015-12" db="EMBL/GenBank/DDBJ databases">
        <title>Draft genome of Thermovenabulum gondwanense isolated from a red thermophilic microbial mat colonisisng an outflow channel of a bore well.</title>
        <authorList>
            <person name="Patel B.K."/>
        </authorList>
    </citation>
    <scope>NUCLEOTIDE SEQUENCE [LARGE SCALE GENOMIC DNA]</scope>
    <source>
        <strain evidence="18 19">R270</strain>
    </source>
</reference>
<keyword evidence="6 14" id="KW-0132">Cell division</keyword>
<dbReference type="Gene3D" id="3.90.190.20">
    <property type="entry name" value="Mur ligase, C-terminal domain"/>
    <property type="match status" value="1"/>
</dbReference>
<comment type="pathway">
    <text evidence="2 14">Cell wall biogenesis; peptidoglycan biosynthesis.</text>
</comment>
<dbReference type="Gene3D" id="3.40.1190.10">
    <property type="entry name" value="Mur-like, catalytic domain"/>
    <property type="match status" value="1"/>
</dbReference>
<comment type="caution">
    <text evidence="18">The sequence shown here is derived from an EMBL/GenBank/DDBJ whole genome shotgun (WGS) entry which is preliminary data.</text>
</comment>
<dbReference type="EMBL" id="LOHZ01000025">
    <property type="protein sequence ID" value="KYO66682.1"/>
    <property type="molecule type" value="Genomic_DNA"/>
</dbReference>
<dbReference type="InterPro" id="IPR005758">
    <property type="entry name" value="UDP-N-AcMur_Ala_ligase_MurC"/>
</dbReference>
<dbReference type="Pfam" id="PF08245">
    <property type="entry name" value="Mur_ligase_M"/>
    <property type="match status" value="1"/>
</dbReference>
<evidence type="ECO:0000256" key="3">
    <source>
        <dbReference type="ARBA" id="ARBA00012211"/>
    </source>
</evidence>
<protein>
    <recommendedName>
        <fullName evidence="3 14">UDP-N-acetylmuramate--L-alanine ligase</fullName>
        <ecNumber evidence="3 14">6.3.2.8</ecNumber>
    </recommendedName>
    <alternativeName>
        <fullName evidence="14">UDP-N-acetylmuramoyl-L-alanine synthetase</fullName>
    </alternativeName>
</protein>
<dbReference type="SUPFAM" id="SSF53623">
    <property type="entry name" value="MurD-like peptide ligases, catalytic domain"/>
    <property type="match status" value="1"/>
</dbReference>
<dbReference type="PATRIC" id="fig|520767.4.peg.1021"/>
<gene>
    <name evidence="14 18" type="primary">murC</name>
    <name evidence="18" type="ORF">ATZ99_09260</name>
</gene>
<evidence type="ECO:0000313" key="19">
    <source>
        <dbReference type="Proteomes" id="UP000075737"/>
    </source>
</evidence>
<feature type="domain" description="Mur ligase N-terminal catalytic" evidence="15">
    <location>
        <begin position="7"/>
        <end position="105"/>
    </location>
</feature>
<dbReference type="PANTHER" id="PTHR43445:SF3">
    <property type="entry name" value="UDP-N-ACETYLMURAMATE--L-ALANINE LIGASE"/>
    <property type="match status" value="1"/>
</dbReference>
<keyword evidence="7 14" id="KW-0547">Nucleotide-binding</keyword>
<dbReference type="Pfam" id="PF01225">
    <property type="entry name" value="Mur_ligase"/>
    <property type="match status" value="1"/>
</dbReference>
<feature type="binding site" evidence="14">
    <location>
        <begin position="112"/>
        <end position="118"/>
    </location>
    <ligand>
        <name>ATP</name>
        <dbReference type="ChEBI" id="CHEBI:30616"/>
    </ligand>
</feature>
<dbReference type="GO" id="GO:0009252">
    <property type="term" value="P:peptidoglycan biosynthetic process"/>
    <property type="evidence" value="ECO:0007669"/>
    <property type="project" value="UniProtKB-UniRule"/>
</dbReference>
<dbReference type="GO" id="GO:0051301">
    <property type="term" value="P:cell division"/>
    <property type="evidence" value="ECO:0007669"/>
    <property type="project" value="UniProtKB-KW"/>
</dbReference>
<evidence type="ECO:0000256" key="1">
    <source>
        <dbReference type="ARBA" id="ARBA00004496"/>
    </source>
</evidence>
<dbReference type="Proteomes" id="UP000075737">
    <property type="component" value="Unassembled WGS sequence"/>
</dbReference>
<dbReference type="GO" id="GO:0005737">
    <property type="term" value="C:cytoplasm"/>
    <property type="evidence" value="ECO:0007669"/>
    <property type="project" value="UniProtKB-SubCell"/>
</dbReference>
<dbReference type="SUPFAM" id="SSF51984">
    <property type="entry name" value="MurCD N-terminal domain"/>
    <property type="match status" value="1"/>
</dbReference>
<evidence type="ECO:0000256" key="11">
    <source>
        <dbReference type="ARBA" id="ARBA00023306"/>
    </source>
</evidence>
<proteinExistence type="inferred from homology"/>
<evidence type="ECO:0000259" key="16">
    <source>
        <dbReference type="Pfam" id="PF02875"/>
    </source>
</evidence>
<evidence type="ECO:0000259" key="15">
    <source>
        <dbReference type="Pfam" id="PF01225"/>
    </source>
</evidence>
<comment type="function">
    <text evidence="14">Cell wall formation.</text>
</comment>
<accession>A0A162MM29</accession>
<evidence type="ECO:0000256" key="2">
    <source>
        <dbReference type="ARBA" id="ARBA00004752"/>
    </source>
</evidence>
<dbReference type="InterPro" id="IPR013221">
    <property type="entry name" value="Mur_ligase_cen"/>
</dbReference>
<dbReference type="EC" id="6.3.2.8" evidence="3 14"/>
<evidence type="ECO:0000313" key="18">
    <source>
        <dbReference type="EMBL" id="KYO66682.1"/>
    </source>
</evidence>
<dbReference type="SUPFAM" id="SSF53244">
    <property type="entry name" value="MurD-like peptide ligases, peptide-binding domain"/>
    <property type="match status" value="1"/>
</dbReference>
<dbReference type="GO" id="GO:0008360">
    <property type="term" value="P:regulation of cell shape"/>
    <property type="evidence" value="ECO:0007669"/>
    <property type="project" value="UniProtKB-KW"/>
</dbReference>
<dbReference type="InterPro" id="IPR036565">
    <property type="entry name" value="Mur-like_cat_sf"/>
</dbReference>
<dbReference type="GO" id="GO:0008763">
    <property type="term" value="F:UDP-N-acetylmuramate-L-alanine ligase activity"/>
    <property type="evidence" value="ECO:0007669"/>
    <property type="project" value="UniProtKB-UniRule"/>
</dbReference>
<evidence type="ECO:0000256" key="12">
    <source>
        <dbReference type="ARBA" id="ARBA00023316"/>
    </source>
</evidence>